<evidence type="ECO:0000313" key="2">
    <source>
        <dbReference type="Proteomes" id="UP000035642"/>
    </source>
</evidence>
<accession>A0A0K0D6R9</accession>
<dbReference type="AlphaFoldDB" id="A0A0K0D6R9"/>
<proteinExistence type="predicted"/>
<evidence type="ECO:0000313" key="3">
    <source>
        <dbReference type="WBParaSite" id="ACAC_0000576401-mRNA-1"/>
    </source>
</evidence>
<keyword evidence="2" id="KW-1185">Reference proteome</keyword>
<dbReference type="WBParaSite" id="ACAC_0000576401-mRNA-1">
    <property type="protein sequence ID" value="ACAC_0000576401-mRNA-1"/>
    <property type="gene ID" value="ACAC_0000576401"/>
</dbReference>
<dbReference type="STRING" id="6313.A0A0K0D6R9"/>
<evidence type="ECO:0000256" key="1">
    <source>
        <dbReference type="SAM" id="MobiDB-lite"/>
    </source>
</evidence>
<reference evidence="2" key="1">
    <citation type="submission" date="2012-09" db="EMBL/GenBank/DDBJ databases">
        <authorList>
            <person name="Martin A.A."/>
        </authorList>
    </citation>
    <scope>NUCLEOTIDE SEQUENCE</scope>
</reference>
<protein>
    <submittedName>
        <fullName evidence="3">Microphthalmia-associated transcription factor</fullName>
    </submittedName>
</protein>
<dbReference type="Proteomes" id="UP000035642">
    <property type="component" value="Unassembled WGS sequence"/>
</dbReference>
<reference evidence="3" key="2">
    <citation type="submission" date="2017-02" db="UniProtKB">
        <authorList>
            <consortium name="WormBaseParasite"/>
        </authorList>
    </citation>
    <scope>IDENTIFICATION</scope>
</reference>
<name>A0A0K0D6R9_ANGCA</name>
<feature type="compositionally biased region" description="Basic and acidic residues" evidence="1">
    <location>
        <begin position="299"/>
        <end position="309"/>
    </location>
</feature>
<organism evidence="2 3">
    <name type="scientific">Angiostrongylus cantonensis</name>
    <name type="common">Rat lungworm</name>
    <dbReference type="NCBI Taxonomy" id="6313"/>
    <lineage>
        <taxon>Eukaryota</taxon>
        <taxon>Metazoa</taxon>
        <taxon>Ecdysozoa</taxon>
        <taxon>Nematoda</taxon>
        <taxon>Chromadorea</taxon>
        <taxon>Rhabditida</taxon>
        <taxon>Rhabditina</taxon>
        <taxon>Rhabditomorpha</taxon>
        <taxon>Strongyloidea</taxon>
        <taxon>Metastrongylidae</taxon>
        <taxon>Angiostrongylus</taxon>
    </lineage>
</organism>
<feature type="region of interest" description="Disordered" evidence="1">
    <location>
        <begin position="289"/>
        <end position="351"/>
    </location>
</feature>
<sequence>MTFIAYEWTTPLSFDSSLIPVLLGLPPSDVCFPSTVSPVHYCSSARQPSNRSVTSMERIFSSRVDIISMYAEKGRKLLMKTDGRMIATEDEEIRSLKEKIKRNARIQREMEEHINEERGFVERIPLLSHRMKMDHLANPDVLTRVPLRTPYKTSENTAEAINRDLQLLSNKLNQVDMHLKNLDVGNLSVNNSEDGFTEEIAPDLRSMSTGRSDEREEELDLNYEETAAAMGPMPEIDKLDLSLLSPSVDVRRQIITGEHPNLIKSSPQRVLTQPEWMRLIPIGETNSSRLPLLQYSPPKQRESKTERSTQTDAFRSVSSKTVSTTDDEGNPADSGFLDSRSPKKRIEIIQPMSRENIQELLSQM</sequence>